<accession>A0A3L6P3J5</accession>
<dbReference type="EMBL" id="MRCU01000002">
    <property type="protein sequence ID" value="RKK26001.1"/>
    <property type="molecule type" value="Genomic_DNA"/>
</dbReference>
<organism evidence="1 2">
    <name type="scientific">Fusarium oxysporum f. sp. cepae</name>
    <dbReference type="NCBI Taxonomy" id="396571"/>
    <lineage>
        <taxon>Eukaryota</taxon>
        <taxon>Fungi</taxon>
        <taxon>Dikarya</taxon>
        <taxon>Ascomycota</taxon>
        <taxon>Pezizomycotina</taxon>
        <taxon>Sordariomycetes</taxon>
        <taxon>Hypocreomycetidae</taxon>
        <taxon>Hypocreales</taxon>
        <taxon>Nectriaceae</taxon>
        <taxon>Fusarium</taxon>
        <taxon>Fusarium oxysporum species complex</taxon>
    </lineage>
</organism>
<dbReference type="Proteomes" id="UP000270866">
    <property type="component" value="Chromosome 4"/>
</dbReference>
<comment type="caution">
    <text evidence="1">The sequence shown here is derived from an EMBL/GenBank/DDBJ whole genome shotgun (WGS) entry which is preliminary data.</text>
</comment>
<evidence type="ECO:0000313" key="1">
    <source>
        <dbReference type="EMBL" id="RKK26001.1"/>
    </source>
</evidence>
<evidence type="ECO:0000313" key="2">
    <source>
        <dbReference type="Proteomes" id="UP000270866"/>
    </source>
</evidence>
<proteinExistence type="predicted"/>
<dbReference type="AlphaFoldDB" id="A0A3L6P3J5"/>
<gene>
    <name evidence="1" type="ORF">BFJ65_g3902</name>
</gene>
<protein>
    <submittedName>
        <fullName evidence="1">Uncharacterized protein</fullName>
    </submittedName>
</protein>
<sequence length="64" mass="7232">MGTRPASLEFLVAGRRFCNKVTYGPHLAASGSLQIKHFISHPSRLRRLYDSYCQHNINQMSTPA</sequence>
<reference evidence="1 2" key="1">
    <citation type="journal article" date="2018" name="Sci. Rep.">
        <title>Characterisation of pathogen-specific regions and novel effector candidates in Fusarium oxysporum f. sp. cepae.</title>
        <authorList>
            <person name="Armitage A.D."/>
            <person name="Taylor A."/>
            <person name="Sobczyk M.K."/>
            <person name="Baxter L."/>
            <person name="Greenfield B.P."/>
            <person name="Bates H.J."/>
            <person name="Wilson F."/>
            <person name="Jackson A.C."/>
            <person name="Ott S."/>
            <person name="Harrison R.J."/>
            <person name="Clarkson J.P."/>
        </authorList>
    </citation>
    <scope>NUCLEOTIDE SEQUENCE [LARGE SCALE GENOMIC DNA]</scope>
    <source>
        <strain evidence="1 2">FoC_Fus2</strain>
    </source>
</reference>
<name>A0A3L6P3J5_FUSOX</name>